<name>A0AAU9VXQ3_9CNID</name>
<evidence type="ECO:0000313" key="2">
    <source>
        <dbReference type="EMBL" id="CAH3040329.1"/>
    </source>
</evidence>
<gene>
    <name evidence="2" type="ORF">PMEA_00025950</name>
</gene>
<evidence type="ECO:0000259" key="1">
    <source>
        <dbReference type="Pfam" id="PF10545"/>
    </source>
</evidence>
<organism evidence="2 3">
    <name type="scientific">Pocillopora meandrina</name>
    <dbReference type="NCBI Taxonomy" id="46732"/>
    <lineage>
        <taxon>Eukaryota</taxon>
        <taxon>Metazoa</taxon>
        <taxon>Cnidaria</taxon>
        <taxon>Anthozoa</taxon>
        <taxon>Hexacorallia</taxon>
        <taxon>Scleractinia</taxon>
        <taxon>Astrocoeniina</taxon>
        <taxon>Pocilloporidae</taxon>
        <taxon>Pocillopora</taxon>
    </lineage>
</organism>
<reference evidence="2 3" key="1">
    <citation type="submission" date="2022-05" db="EMBL/GenBank/DDBJ databases">
        <authorList>
            <consortium name="Genoscope - CEA"/>
            <person name="William W."/>
        </authorList>
    </citation>
    <scope>NUCLEOTIDE SEQUENCE [LARGE SCALE GENOMIC DNA]</scope>
</reference>
<keyword evidence="3" id="KW-1185">Reference proteome</keyword>
<sequence>MVEAVAVDFDEKFSKVVRNYQVLYDKGCKDFKDKNKKTQTWTQFGKEMGMTKDEVGIFPKLTQQFRQGKQKNQGFWEKSQQFYRDKSNLSETYPYLQWLEPFIVE</sequence>
<dbReference type="EMBL" id="CALNXJ010000005">
    <property type="protein sequence ID" value="CAH3040329.1"/>
    <property type="molecule type" value="Genomic_DNA"/>
</dbReference>
<accession>A0AAU9VXQ3</accession>
<protein>
    <recommendedName>
        <fullName evidence="1">MADF domain-containing protein</fullName>
    </recommendedName>
</protein>
<dbReference type="AlphaFoldDB" id="A0AAU9VXQ3"/>
<feature type="domain" description="MADF" evidence="1">
    <location>
        <begin position="16"/>
        <end position="77"/>
    </location>
</feature>
<evidence type="ECO:0000313" key="3">
    <source>
        <dbReference type="Proteomes" id="UP001159428"/>
    </source>
</evidence>
<dbReference type="Proteomes" id="UP001159428">
    <property type="component" value="Unassembled WGS sequence"/>
</dbReference>
<dbReference type="Pfam" id="PF10545">
    <property type="entry name" value="MADF_DNA_bdg"/>
    <property type="match status" value="1"/>
</dbReference>
<comment type="caution">
    <text evidence="2">The sequence shown here is derived from an EMBL/GenBank/DDBJ whole genome shotgun (WGS) entry which is preliminary data.</text>
</comment>
<proteinExistence type="predicted"/>
<dbReference type="InterPro" id="IPR006578">
    <property type="entry name" value="MADF-dom"/>
</dbReference>